<reference evidence="1 2" key="1">
    <citation type="submission" date="2024-06" db="EMBL/GenBank/DDBJ databases">
        <authorList>
            <person name="Chen R.Y."/>
        </authorList>
    </citation>
    <scope>NUCLEOTIDE SEQUENCE [LARGE SCALE GENOMIC DNA]</scope>
    <source>
        <strain evidence="1 2">D2</strain>
    </source>
</reference>
<evidence type="ECO:0000313" key="1">
    <source>
        <dbReference type="EMBL" id="MER2490405.1"/>
    </source>
</evidence>
<proteinExistence type="predicted"/>
<dbReference type="InterPro" id="IPR006905">
    <property type="entry name" value="Flavin_halogenase"/>
</dbReference>
<sequence length="508" mass="57431">MMMQSVSRPKLIKNIVILGGGTAGWMTAAALSKALKPDNIQIKLVESEQIGTVGVGEATIPHIRTFNSLLGISESELMQATEATFKLGIQFKGWGNKDSDYFHPFSDFGEAYQQINFQNLYLKAKQAGLKLPFDNFSTAIAASREKKFCFAQNLPPPLLNNYSYAYHLNATAYARFLRQYSEQRGVKRVEGKVTAIKTKLPDGDICSLTLDNGKTVAGELFIDCSGFRALLIGQLLKSDYQDWSHWLKCDSAIAIQSPLHSSPHPYTQAIAHQAGWYWHIPLQTRCGNGIVYSSQYLSDQQALVQLQAKIGLSKNARINGPIRFRPGVRQRAWVKNCIAIGLSSGFLEPLESTSIHLIQASIFKLIELMPADNQFALARAEYNRLINYEYNTVRDFIILHYYLNQRKEAFWQDCQSIDIPDSLKHKIETFKLTGILTENQQGLFFKPSWQSVLFGQGLTPKQTDPRADLMTNQQALDFVLRYLDKQDETVRQMPGHDCWLNQIGVMRQ</sequence>
<protein>
    <submittedName>
        <fullName evidence="1">Tryptophan halogenase family protein</fullName>
    </submittedName>
</protein>
<accession>A0ABV1RBW2</accession>
<organism evidence="1 2">
    <name type="scientific">Catenovulum sediminis</name>
    <dbReference type="NCBI Taxonomy" id="1740262"/>
    <lineage>
        <taxon>Bacteria</taxon>
        <taxon>Pseudomonadati</taxon>
        <taxon>Pseudomonadota</taxon>
        <taxon>Gammaproteobacteria</taxon>
        <taxon>Alteromonadales</taxon>
        <taxon>Alteromonadaceae</taxon>
        <taxon>Catenovulum</taxon>
    </lineage>
</organism>
<dbReference type="InterPro" id="IPR036188">
    <property type="entry name" value="FAD/NAD-bd_sf"/>
</dbReference>
<dbReference type="InterPro" id="IPR033856">
    <property type="entry name" value="Trp_halogen"/>
</dbReference>
<dbReference type="PANTHER" id="PTHR43747:SF4">
    <property type="entry name" value="FLAVIN-DEPENDENT TRYPTOPHAN HALOGENASE"/>
    <property type="match status" value="1"/>
</dbReference>
<dbReference type="Pfam" id="PF04820">
    <property type="entry name" value="Trp_halogenase"/>
    <property type="match status" value="1"/>
</dbReference>
<name>A0ABV1RBW2_9ALTE</name>
<gene>
    <name evidence="1" type="ORF">ABS311_00685</name>
</gene>
<dbReference type="InterPro" id="IPR050816">
    <property type="entry name" value="Flavin-dep_Halogenase_NPB"/>
</dbReference>
<evidence type="ECO:0000313" key="2">
    <source>
        <dbReference type="Proteomes" id="UP001467690"/>
    </source>
</evidence>
<dbReference type="PIRSF" id="PIRSF011396">
    <property type="entry name" value="Trp_halogenase"/>
    <property type="match status" value="1"/>
</dbReference>
<dbReference type="PANTHER" id="PTHR43747">
    <property type="entry name" value="FAD-BINDING PROTEIN"/>
    <property type="match status" value="1"/>
</dbReference>
<dbReference type="SUPFAM" id="SSF51905">
    <property type="entry name" value="FAD/NAD(P)-binding domain"/>
    <property type="match status" value="1"/>
</dbReference>
<dbReference type="Proteomes" id="UP001467690">
    <property type="component" value="Unassembled WGS sequence"/>
</dbReference>
<dbReference type="EMBL" id="JBELOE010000051">
    <property type="protein sequence ID" value="MER2490405.1"/>
    <property type="molecule type" value="Genomic_DNA"/>
</dbReference>
<keyword evidence="2" id="KW-1185">Reference proteome</keyword>
<dbReference type="Gene3D" id="3.50.50.60">
    <property type="entry name" value="FAD/NAD(P)-binding domain"/>
    <property type="match status" value="1"/>
</dbReference>
<comment type="caution">
    <text evidence="1">The sequence shown here is derived from an EMBL/GenBank/DDBJ whole genome shotgun (WGS) entry which is preliminary data.</text>
</comment>
<dbReference type="RefSeq" id="WP_350400232.1">
    <property type="nucleotide sequence ID" value="NZ_JBELOE010000051.1"/>
</dbReference>